<keyword evidence="2" id="KW-0732">Signal</keyword>
<feature type="chain" id="PRO_5024369224" description="Transglycosylase SLT domain-containing protein" evidence="2">
    <location>
        <begin position="29"/>
        <end position="199"/>
    </location>
</feature>
<accession>A0A5K8ADF9</accession>
<dbReference type="PANTHER" id="PTHR37423:SF2">
    <property type="entry name" value="MEMBRANE-BOUND LYTIC MUREIN TRANSGLYCOSYLASE C"/>
    <property type="match status" value="1"/>
</dbReference>
<evidence type="ECO:0000313" key="5">
    <source>
        <dbReference type="Proteomes" id="UP000422108"/>
    </source>
</evidence>
<evidence type="ECO:0000259" key="3">
    <source>
        <dbReference type="Pfam" id="PF01464"/>
    </source>
</evidence>
<dbReference type="Gene3D" id="1.10.530.10">
    <property type="match status" value="1"/>
</dbReference>
<dbReference type="InterPro" id="IPR008258">
    <property type="entry name" value="Transglycosylase_SLT_dom_1"/>
</dbReference>
<dbReference type="AlphaFoldDB" id="A0A5K8ADF9"/>
<dbReference type="Pfam" id="PF01464">
    <property type="entry name" value="SLT"/>
    <property type="match status" value="1"/>
</dbReference>
<proteinExistence type="inferred from homology"/>
<sequence>MPPSHRHRRLFAFLSLAILLCLPASSGAFERYNQVTAFDRYFSKYTKRFFGPAFDWRHFKAQAVAESRLQATAKSRVGAVGLMQIMPRTFAEIRRKQPVIKGSREQPRWNIAAGIYYDRQLWNTWTAKRPFNDRLNFTFGAYNAGKMNIIKAQRVARKKGFDPNRWLSIERSLPAVTGKSSRETIGYINKIQLITEVLH</sequence>
<gene>
    <name evidence="4" type="ORF">DSCOOX_37970</name>
</gene>
<dbReference type="Proteomes" id="UP000422108">
    <property type="component" value="Chromosome"/>
</dbReference>
<feature type="signal peptide" evidence="2">
    <location>
        <begin position="1"/>
        <end position="28"/>
    </location>
</feature>
<evidence type="ECO:0000256" key="2">
    <source>
        <dbReference type="SAM" id="SignalP"/>
    </source>
</evidence>
<reference evidence="4 5" key="1">
    <citation type="submission" date="2019-11" db="EMBL/GenBank/DDBJ databases">
        <title>Comparative genomics of hydrocarbon-degrading Desulfosarcina strains.</title>
        <authorList>
            <person name="Watanabe M."/>
            <person name="Kojima H."/>
            <person name="Fukui M."/>
        </authorList>
    </citation>
    <scope>NUCLEOTIDE SEQUENCE [LARGE SCALE GENOMIC DNA]</scope>
    <source>
        <strain evidence="5">oXyS1</strain>
    </source>
</reference>
<dbReference type="PANTHER" id="PTHR37423">
    <property type="entry name" value="SOLUBLE LYTIC MUREIN TRANSGLYCOSYLASE-RELATED"/>
    <property type="match status" value="1"/>
</dbReference>
<protein>
    <recommendedName>
        <fullName evidence="3">Transglycosylase SLT domain-containing protein</fullName>
    </recommendedName>
</protein>
<dbReference type="RefSeq" id="WP_162459013.1">
    <property type="nucleotide sequence ID" value="NZ_AP021879.1"/>
</dbReference>
<evidence type="ECO:0000256" key="1">
    <source>
        <dbReference type="ARBA" id="ARBA00007734"/>
    </source>
</evidence>
<organism evidence="4 5">
    <name type="scientific">Desulfosarcina ovata subsp. ovata</name>
    <dbReference type="NCBI Taxonomy" id="2752305"/>
    <lineage>
        <taxon>Bacteria</taxon>
        <taxon>Pseudomonadati</taxon>
        <taxon>Thermodesulfobacteriota</taxon>
        <taxon>Desulfobacteria</taxon>
        <taxon>Desulfobacterales</taxon>
        <taxon>Desulfosarcinaceae</taxon>
        <taxon>Desulfosarcina</taxon>
    </lineage>
</organism>
<name>A0A5K8ADF9_9BACT</name>
<evidence type="ECO:0000313" key="4">
    <source>
        <dbReference type="EMBL" id="BBO90617.1"/>
    </source>
</evidence>
<comment type="similarity">
    <text evidence="1">Belongs to the transglycosylase Slt family.</text>
</comment>
<feature type="domain" description="Transglycosylase SLT" evidence="3">
    <location>
        <begin position="55"/>
        <end position="160"/>
    </location>
</feature>
<dbReference type="EMBL" id="AP021879">
    <property type="protein sequence ID" value="BBO90617.1"/>
    <property type="molecule type" value="Genomic_DNA"/>
</dbReference>
<keyword evidence="5" id="KW-1185">Reference proteome</keyword>
<dbReference type="InterPro" id="IPR023346">
    <property type="entry name" value="Lysozyme-like_dom_sf"/>
</dbReference>
<dbReference type="SUPFAM" id="SSF53955">
    <property type="entry name" value="Lysozyme-like"/>
    <property type="match status" value="1"/>
</dbReference>